<evidence type="ECO:0000313" key="3">
    <source>
        <dbReference type="EMBL" id="ATI40798.1"/>
    </source>
</evidence>
<evidence type="ECO:0000256" key="1">
    <source>
        <dbReference type="ARBA" id="ARBA00023002"/>
    </source>
</evidence>
<sequence length="355" mass="37003">MTHVTVHGAGILGLACSFALLERGARVTLRDPHGIGAGASGGIVGALAPHTPENWNPKKAFQFDSLLAAGPFWQRVRRIGGRDPGYARSGRVQPIPDAHALDLARARTATAAELWGAHAVWQVVRSADAPLPAEWRPESPTGWLIHDTLSGRLHPAQACAALAAAVTALGGRILTGVDCAAPVAPGPQLWATGWQGLADLSEGRPRPLGGPIKGQAALLAPATPLPKDLPQLFVGGLHVIPHADGSVAIGATTERDYTDAHATDAALDPLIDAARAACPALRDATVSARWAGLRPRARSRAPMLGQWPDRPGHFVANGGFKIGFGMAPGIATCMADLILDGRDRIPDGFHVEDSL</sequence>
<feature type="domain" description="FAD dependent oxidoreductase" evidence="2">
    <location>
        <begin position="4"/>
        <end position="337"/>
    </location>
</feature>
<dbReference type="GO" id="GO:0005737">
    <property type="term" value="C:cytoplasm"/>
    <property type="evidence" value="ECO:0007669"/>
    <property type="project" value="TreeGrafter"/>
</dbReference>
<dbReference type="PANTHER" id="PTHR13847">
    <property type="entry name" value="SARCOSINE DEHYDROGENASE-RELATED"/>
    <property type="match status" value="1"/>
</dbReference>
<proteinExistence type="predicted"/>
<evidence type="ECO:0000313" key="4">
    <source>
        <dbReference type="Proteomes" id="UP000219050"/>
    </source>
</evidence>
<organism evidence="3 4">
    <name type="scientific">Pacificitalea manganoxidans</name>
    <dbReference type="NCBI Taxonomy" id="1411902"/>
    <lineage>
        <taxon>Bacteria</taxon>
        <taxon>Pseudomonadati</taxon>
        <taxon>Pseudomonadota</taxon>
        <taxon>Alphaproteobacteria</taxon>
        <taxon>Rhodobacterales</taxon>
        <taxon>Paracoccaceae</taxon>
        <taxon>Pacificitalea</taxon>
    </lineage>
</organism>
<dbReference type="PANTHER" id="PTHR13847:SF289">
    <property type="entry name" value="GLYCINE OXIDASE"/>
    <property type="match status" value="1"/>
</dbReference>
<dbReference type="OrthoDB" id="7818064at2"/>
<protein>
    <submittedName>
        <fullName evidence="3">FAD-dependent oxidoreductase</fullName>
    </submittedName>
</protein>
<reference evidence="3 4" key="1">
    <citation type="submission" date="2017-05" db="EMBL/GenBank/DDBJ databases">
        <title>Comparative genomic and metabolic analysis of manganese-oxidizing mechanisms in Celeribater manganoxidans DY25T: its adaption to the environment of polymetallic nodule.</title>
        <authorList>
            <person name="Wang X."/>
        </authorList>
    </citation>
    <scope>NUCLEOTIDE SEQUENCE [LARGE SCALE GENOMIC DNA]</scope>
    <source>
        <strain evidence="3 4">DY25</strain>
    </source>
</reference>
<gene>
    <name evidence="3" type="ORF">CBW24_01410</name>
</gene>
<dbReference type="AlphaFoldDB" id="A0A291LWC8"/>
<name>A0A291LWC8_9RHOB</name>
<dbReference type="InterPro" id="IPR036188">
    <property type="entry name" value="FAD/NAD-bd_sf"/>
</dbReference>
<dbReference type="SUPFAM" id="SSF51971">
    <property type="entry name" value="Nucleotide-binding domain"/>
    <property type="match status" value="1"/>
</dbReference>
<dbReference type="GO" id="GO:0016491">
    <property type="term" value="F:oxidoreductase activity"/>
    <property type="evidence" value="ECO:0007669"/>
    <property type="project" value="UniProtKB-KW"/>
</dbReference>
<dbReference type="Pfam" id="PF01266">
    <property type="entry name" value="DAO"/>
    <property type="match status" value="1"/>
</dbReference>
<dbReference type="RefSeq" id="WP_097372442.1">
    <property type="nucleotide sequence ID" value="NZ_CP021404.1"/>
</dbReference>
<dbReference type="Proteomes" id="UP000219050">
    <property type="component" value="Chromosome"/>
</dbReference>
<dbReference type="Gene3D" id="3.50.50.60">
    <property type="entry name" value="FAD/NAD(P)-binding domain"/>
    <property type="match status" value="2"/>
</dbReference>
<dbReference type="Gene3D" id="3.30.9.10">
    <property type="entry name" value="D-Amino Acid Oxidase, subunit A, domain 2"/>
    <property type="match status" value="2"/>
</dbReference>
<dbReference type="InterPro" id="IPR006076">
    <property type="entry name" value="FAD-dep_OxRdtase"/>
</dbReference>
<keyword evidence="1" id="KW-0560">Oxidoreductase</keyword>
<keyword evidence="4" id="KW-1185">Reference proteome</keyword>
<accession>A0A291LWC8</accession>
<evidence type="ECO:0000259" key="2">
    <source>
        <dbReference type="Pfam" id="PF01266"/>
    </source>
</evidence>
<dbReference type="EMBL" id="CP021404">
    <property type="protein sequence ID" value="ATI40798.1"/>
    <property type="molecule type" value="Genomic_DNA"/>
</dbReference>
<dbReference type="KEGG" id="cmag:CBW24_01410"/>